<protein>
    <submittedName>
        <fullName evidence="1">Uncharacterized protein</fullName>
    </submittedName>
</protein>
<comment type="caution">
    <text evidence="1">The sequence shown here is derived from an EMBL/GenBank/DDBJ whole genome shotgun (WGS) entry which is preliminary data.</text>
</comment>
<accession>A0A1V6LZX2</accession>
<dbReference type="RefSeq" id="WP_070067138.1">
    <property type="nucleotide sequence ID" value="NZ_MJUW02000078.1"/>
</dbReference>
<evidence type="ECO:0000313" key="1">
    <source>
        <dbReference type="EMBL" id="OQD45688.1"/>
    </source>
</evidence>
<gene>
    <name evidence="1" type="ORF">BIY37_07140</name>
</gene>
<evidence type="ECO:0000313" key="2">
    <source>
        <dbReference type="Proteomes" id="UP000242219"/>
    </source>
</evidence>
<sequence>MEGNGKSAIDLRKLLLNIGDRSSIFMEYNKTEYGFQHLSFQEYLTTEQMGNKQLVEALLANYENRCGRRLSTCAWG</sequence>
<dbReference type="EMBL" id="MJUW02000078">
    <property type="protein sequence ID" value="OQD45688.1"/>
    <property type="molecule type" value="Genomic_DNA"/>
</dbReference>
<keyword evidence="2" id="KW-1185">Reference proteome</keyword>
<proteinExistence type="predicted"/>
<dbReference type="Proteomes" id="UP000242219">
    <property type="component" value="Unassembled WGS sequence"/>
</dbReference>
<organism evidence="1 2">
    <name type="scientific">Candidatus Brocadia sapporoensis</name>
    <dbReference type="NCBI Taxonomy" id="392547"/>
    <lineage>
        <taxon>Bacteria</taxon>
        <taxon>Pseudomonadati</taxon>
        <taxon>Planctomycetota</taxon>
        <taxon>Candidatus Brocadiia</taxon>
        <taxon>Candidatus Brocadiales</taxon>
        <taxon>Candidatus Brocadiaceae</taxon>
        <taxon>Candidatus Brocadia</taxon>
    </lineage>
</organism>
<dbReference type="AlphaFoldDB" id="A0A1V6LZX2"/>
<reference evidence="1 2" key="1">
    <citation type="journal article" date="2016" name="Genome Announc.">
        <title>Draft Genome Sequence of the Anaerobic Ammonium-Oxidizing Bacterium 'Candidatus Brocadia sp. 40'.</title>
        <authorList>
            <person name="Ali M."/>
            <person name="Haroon M.F."/>
            <person name="Narita Y."/>
            <person name="Zhang L."/>
            <person name="Rangel Shaw D."/>
            <person name="Okabe S."/>
            <person name="Saikaly P.E."/>
        </authorList>
    </citation>
    <scope>NUCLEOTIDE SEQUENCE [LARGE SCALE GENOMIC DNA]</scope>
    <source>
        <strain evidence="1 2">40</strain>
    </source>
</reference>
<name>A0A1V6LZX2_9BACT</name>